<evidence type="ECO:0000259" key="2">
    <source>
        <dbReference type="PROSITE" id="PS50234"/>
    </source>
</evidence>
<dbReference type="PROSITE" id="PS00018">
    <property type="entry name" value="EF_HAND_1"/>
    <property type="match status" value="1"/>
</dbReference>
<feature type="region of interest" description="Disordered" evidence="1">
    <location>
        <begin position="369"/>
        <end position="390"/>
    </location>
</feature>
<gene>
    <name evidence="3" type="ORF">Mal64_04640</name>
</gene>
<evidence type="ECO:0000313" key="4">
    <source>
        <dbReference type="Proteomes" id="UP000315440"/>
    </source>
</evidence>
<dbReference type="InterPro" id="IPR036465">
    <property type="entry name" value="vWFA_dom_sf"/>
</dbReference>
<dbReference type="InterPro" id="IPR002035">
    <property type="entry name" value="VWF_A"/>
</dbReference>
<dbReference type="CDD" id="cd00198">
    <property type="entry name" value="vWFA"/>
    <property type="match status" value="1"/>
</dbReference>
<dbReference type="PROSITE" id="PS50234">
    <property type="entry name" value="VWFA"/>
    <property type="match status" value="1"/>
</dbReference>
<dbReference type="InterPro" id="IPR018247">
    <property type="entry name" value="EF_Hand_1_Ca_BS"/>
</dbReference>
<feature type="domain" description="VWFA" evidence="2">
    <location>
        <begin position="1054"/>
        <end position="1262"/>
    </location>
</feature>
<dbReference type="EMBL" id="SJPQ01000001">
    <property type="protein sequence ID" value="TWT90081.1"/>
    <property type="molecule type" value="Genomic_DNA"/>
</dbReference>
<proteinExistence type="predicted"/>
<feature type="region of interest" description="Disordered" evidence="1">
    <location>
        <begin position="1576"/>
        <end position="1611"/>
    </location>
</feature>
<dbReference type="Proteomes" id="UP000315440">
    <property type="component" value="Unassembled WGS sequence"/>
</dbReference>
<dbReference type="SMART" id="SM00327">
    <property type="entry name" value="VWA"/>
    <property type="match status" value="1"/>
</dbReference>
<dbReference type="Gene3D" id="3.40.50.410">
    <property type="entry name" value="von Willebrand factor, type A domain"/>
    <property type="match status" value="1"/>
</dbReference>
<sequence length="1611" mass="172574">MAMAALGLTALGALVATLLVASALLRPPQPIELVTVGAHYATNLSTPHNAAGWRGLLGASRLGEDAPLLRLVSEPLIHAAPAPLVADSRFEWRQAVSKLTGPTAVLIVSMHGGADDQGPYLLPTDCTPLDGAKNRLLVSDLLDELAELPAEQEKLVVLDAAAWTGDWRYGSLENRFAEGLRGLDARIAAIPNLVVLSSSDVGERSWSDPATCGNVFLEAFTRGLGGAADDTNDDGRLSAAELADYARRAVAVRVSTTRGRTQTPLVLPLGATGASRAAAMELAVADPHFESPPQSCDEPPLEAIGLRWLETQQLAAALMAPETTDPVAWRRYRRGVIRWEELLIAGTPELAAQVDADLDDWARQLLHGVESPSEASDPVQLSRPEEGGPLGPAADALVSTLWATPAEHMHKAWEDAVQAHTPSETRELCWLVYDRLLNRTTEDPQGALRRAAAVVAAMGEPTAPRPCEAHLLTLLSDGLPSDLSDLAWADALRLVIHVRRLSEDILTSRCDADSVETPAMLPWIQRSYREADAIRRAGEDELFGGLSYLPRATASLRDAEQRFVQIDQRAGTVHAAIGARDKAFDLLPFYSESAAAVVASDDNSQKEIAAAVATLEAAWDAANELGDVLLAVDSSGAAEDEDVEALTAATAALGKRMKATRRALDRWRSGLANRSGAPFWNNRPAALRVPDLEVGDRLKLLVVSHTGAPTPDDDASPVALAAERIQACRCGETERRGRLALASIGARLFDRALGDHNASQSAQASLAPHEGAHDPRALAPLAADLARALRGLLSSDEQELSTPIAADEPQEPAGHWAEHAAVERRLETGALEGAQAPSLRRFRRQRVCEFNLWRTERVMADRWNGALPGADPYYRTAAEAYLQRADQALPGRAEVARLRRLIATPMSLSLVGPSRVDVVSGATPPLSYRVVGAGGIGSPTVSVTTGEGLRVEVPTAGERFLPTIEGDDADAPFTVVLSVDSDAESDDEETVVGDFEARRMGVSVWLRGHRAELDSPIVIHHRPEFEADTPPAPLHAGLAIRAPETLEGGQRTGGVAFVLDASGSMGPVGAPGDSKYTQAVEALTSLLADTPAGVRVSVWVFGQAVGQQKTVEQAESTIECVLPPTSWDPQDTRLAQGLADRLAYPRVEPWNESPLTRAILAASNDLRDLSGYRAVIAITDGFDNRFASDALANPAGRPIAQVLAKELAGSGVAVQVVGFQVSEGELSDAREQFAFLNTMNPAGRWWEADKRHELEATLRRALAAPRSVAIEPEDPASSANAAEALLAGTDTNHLWQTKPLAPGVYRLPIGAGSAPAQRARLAGGDLLLLAMQDSLGATTLAPAPFAAERFPEKPARRAGDWRATLLNHRRLPDGSTSTMLCLEHTPLGPASPDALLGQTRPADLWIESPGLTGSAPQVGWRPYYGYPAPCWEVARRRHQSEESGPDQLAVWWSWPKPPAPSRVVRRGADYERLVDLVGKSWVVDGEPVEALRIAVERRRLPNADGPPTQQNCLVVELGAKAPYKVRLHGLETAGQRHKCFTEAGRSVGLFWPVDPERLDEAIAGLELVSIERMKREAEERGQSAKFPEVAPASPVDNRPTPAVDWLGAVGS</sequence>
<keyword evidence="4" id="KW-1185">Reference proteome</keyword>
<comment type="caution">
    <text evidence="3">The sequence shown here is derived from an EMBL/GenBank/DDBJ whole genome shotgun (WGS) entry which is preliminary data.</text>
</comment>
<evidence type="ECO:0000313" key="3">
    <source>
        <dbReference type="EMBL" id="TWT90081.1"/>
    </source>
</evidence>
<name>A0A5C5ZTC7_9BACT</name>
<accession>A0A5C5ZTC7</accession>
<dbReference type="SUPFAM" id="SSF53300">
    <property type="entry name" value="vWA-like"/>
    <property type="match status" value="1"/>
</dbReference>
<evidence type="ECO:0000256" key="1">
    <source>
        <dbReference type="SAM" id="MobiDB-lite"/>
    </source>
</evidence>
<organism evidence="3 4">
    <name type="scientific">Pseudobythopirellula maris</name>
    <dbReference type="NCBI Taxonomy" id="2527991"/>
    <lineage>
        <taxon>Bacteria</taxon>
        <taxon>Pseudomonadati</taxon>
        <taxon>Planctomycetota</taxon>
        <taxon>Planctomycetia</taxon>
        <taxon>Pirellulales</taxon>
        <taxon>Lacipirellulaceae</taxon>
        <taxon>Pseudobythopirellula</taxon>
    </lineage>
</organism>
<reference evidence="3 4" key="1">
    <citation type="submission" date="2019-02" db="EMBL/GenBank/DDBJ databases">
        <title>Deep-cultivation of Planctomycetes and their phenomic and genomic characterization uncovers novel biology.</title>
        <authorList>
            <person name="Wiegand S."/>
            <person name="Jogler M."/>
            <person name="Boedeker C."/>
            <person name="Pinto D."/>
            <person name="Vollmers J."/>
            <person name="Rivas-Marin E."/>
            <person name="Kohn T."/>
            <person name="Peeters S.H."/>
            <person name="Heuer A."/>
            <person name="Rast P."/>
            <person name="Oberbeckmann S."/>
            <person name="Bunk B."/>
            <person name="Jeske O."/>
            <person name="Meyerdierks A."/>
            <person name="Storesund J.E."/>
            <person name="Kallscheuer N."/>
            <person name="Luecker S."/>
            <person name="Lage O.M."/>
            <person name="Pohl T."/>
            <person name="Merkel B.J."/>
            <person name="Hornburger P."/>
            <person name="Mueller R.-W."/>
            <person name="Bruemmer F."/>
            <person name="Labrenz M."/>
            <person name="Spormann A.M."/>
            <person name="Op Den Camp H."/>
            <person name="Overmann J."/>
            <person name="Amann R."/>
            <person name="Jetten M.S.M."/>
            <person name="Mascher T."/>
            <person name="Medema M.H."/>
            <person name="Devos D.P."/>
            <person name="Kaster A.-K."/>
            <person name="Ovreas L."/>
            <person name="Rohde M."/>
            <person name="Galperin M.Y."/>
            <person name="Jogler C."/>
        </authorList>
    </citation>
    <scope>NUCLEOTIDE SEQUENCE [LARGE SCALE GENOMIC DNA]</scope>
    <source>
        <strain evidence="3 4">Mal64</strain>
    </source>
</reference>
<protein>
    <recommendedName>
        <fullName evidence="2">VWFA domain-containing protein</fullName>
    </recommendedName>
</protein>